<dbReference type="STRING" id="260084.SAMN02927928_1551"/>
<sequence>MPGLKKRSVNLAGHATSVALEPEFWAVLETISKDRRISLAALIAELDSKRGESLLASFCRLSALAYVQNKGGAARRKKSSEG</sequence>
<dbReference type="RefSeq" id="WP_090645730.1">
    <property type="nucleotide sequence ID" value="NZ_CBCRYE010000001.1"/>
</dbReference>
<evidence type="ECO:0000259" key="1">
    <source>
        <dbReference type="Pfam" id="PF13467"/>
    </source>
</evidence>
<accession>A0A1G4QV91</accession>
<feature type="domain" description="Ribbon-helix-helix" evidence="1">
    <location>
        <begin position="5"/>
        <end position="66"/>
    </location>
</feature>
<dbReference type="Proteomes" id="UP000199150">
    <property type="component" value="Unassembled WGS sequence"/>
</dbReference>
<dbReference type="InterPro" id="IPR027373">
    <property type="entry name" value="RHH_dom"/>
</dbReference>
<dbReference type="Pfam" id="PF13467">
    <property type="entry name" value="RHH_4"/>
    <property type="match status" value="1"/>
</dbReference>
<name>A0A1G4QV91_9CAUL</name>
<proteinExistence type="predicted"/>
<organism evidence="2 3">
    <name type="scientific">Asticcacaulis taihuensis</name>
    <dbReference type="NCBI Taxonomy" id="260084"/>
    <lineage>
        <taxon>Bacteria</taxon>
        <taxon>Pseudomonadati</taxon>
        <taxon>Pseudomonadota</taxon>
        <taxon>Alphaproteobacteria</taxon>
        <taxon>Caulobacterales</taxon>
        <taxon>Caulobacteraceae</taxon>
        <taxon>Asticcacaulis</taxon>
    </lineage>
</organism>
<dbReference type="OrthoDB" id="7477016at2"/>
<reference evidence="3" key="1">
    <citation type="submission" date="2016-10" db="EMBL/GenBank/DDBJ databases">
        <authorList>
            <person name="Varghese N."/>
            <person name="Submissions S."/>
        </authorList>
    </citation>
    <scope>NUCLEOTIDE SEQUENCE [LARGE SCALE GENOMIC DNA]</scope>
    <source>
        <strain evidence="3">CGMCC 1.3431</strain>
    </source>
</reference>
<dbReference type="EMBL" id="FMTS01000001">
    <property type="protein sequence ID" value="SCW48536.1"/>
    <property type="molecule type" value="Genomic_DNA"/>
</dbReference>
<dbReference type="AlphaFoldDB" id="A0A1G4QV91"/>
<evidence type="ECO:0000313" key="3">
    <source>
        <dbReference type="Proteomes" id="UP000199150"/>
    </source>
</evidence>
<gene>
    <name evidence="2" type="ORF">SAMN02927928_1551</name>
</gene>
<dbReference type="Gene3D" id="1.10.3990.20">
    <property type="entry name" value="protein bp1543"/>
    <property type="match status" value="1"/>
</dbReference>
<evidence type="ECO:0000313" key="2">
    <source>
        <dbReference type="EMBL" id="SCW48536.1"/>
    </source>
</evidence>
<keyword evidence="3" id="KW-1185">Reference proteome</keyword>
<protein>
    <submittedName>
        <fullName evidence="2">Ribbon-helix-helix domain-containing protein</fullName>
    </submittedName>
</protein>
<dbReference type="InterPro" id="IPR038268">
    <property type="entry name" value="RHH_sf"/>
</dbReference>